<reference evidence="8 9" key="1">
    <citation type="submission" date="2020-08" db="EMBL/GenBank/DDBJ databases">
        <authorList>
            <person name="Hejnol A."/>
        </authorList>
    </citation>
    <scope>NUCLEOTIDE SEQUENCE [LARGE SCALE GENOMIC DNA]</scope>
</reference>
<dbReference type="InterPro" id="IPR040386">
    <property type="entry name" value="P66"/>
</dbReference>
<keyword evidence="3" id="KW-0175">Coiled coil</keyword>
<dbReference type="AlphaFoldDB" id="A0A7I8VZY7"/>
<feature type="region of interest" description="Disordered" evidence="6">
    <location>
        <begin position="271"/>
        <end position="324"/>
    </location>
</feature>
<evidence type="ECO:0000256" key="4">
    <source>
        <dbReference type="ARBA" id="ARBA00023163"/>
    </source>
</evidence>
<protein>
    <recommendedName>
        <fullName evidence="7">Transcriptional repressor p66 coiled-coil MBD2-interaction domain-containing protein</fullName>
    </recommendedName>
</protein>
<feature type="region of interest" description="Disordered" evidence="6">
    <location>
        <begin position="70"/>
        <end position="131"/>
    </location>
</feature>
<evidence type="ECO:0000256" key="2">
    <source>
        <dbReference type="ARBA" id="ARBA00023015"/>
    </source>
</evidence>
<organism evidence="8 9">
    <name type="scientific">Dimorphilus gyrociliatus</name>
    <dbReference type="NCBI Taxonomy" id="2664684"/>
    <lineage>
        <taxon>Eukaryota</taxon>
        <taxon>Metazoa</taxon>
        <taxon>Spiralia</taxon>
        <taxon>Lophotrochozoa</taxon>
        <taxon>Annelida</taxon>
        <taxon>Polychaeta</taxon>
        <taxon>Polychaeta incertae sedis</taxon>
        <taxon>Dinophilidae</taxon>
        <taxon>Dimorphilus</taxon>
    </lineage>
</organism>
<proteinExistence type="predicted"/>
<dbReference type="Gene3D" id="6.10.250.1650">
    <property type="match status" value="1"/>
</dbReference>
<feature type="compositionally biased region" description="Basic and acidic residues" evidence="6">
    <location>
        <begin position="1"/>
        <end position="25"/>
    </location>
</feature>
<dbReference type="Proteomes" id="UP000549394">
    <property type="component" value="Unassembled WGS sequence"/>
</dbReference>
<gene>
    <name evidence="8" type="ORF">DGYR_LOCUS9160</name>
</gene>
<dbReference type="EMBL" id="CAJFCJ010000014">
    <property type="protein sequence ID" value="CAD5121171.1"/>
    <property type="molecule type" value="Genomic_DNA"/>
</dbReference>
<evidence type="ECO:0000313" key="9">
    <source>
        <dbReference type="Proteomes" id="UP000549394"/>
    </source>
</evidence>
<feature type="compositionally biased region" description="Polar residues" evidence="6">
    <location>
        <begin position="112"/>
        <end position="131"/>
    </location>
</feature>
<dbReference type="PANTHER" id="PTHR13455">
    <property type="entry name" value="TRANSCRIPTIONAL REPRESSOR P66-RELATED"/>
    <property type="match status" value="1"/>
</dbReference>
<keyword evidence="9" id="KW-1185">Reference proteome</keyword>
<dbReference type="InterPro" id="IPR032346">
    <property type="entry name" value="P66_CC"/>
</dbReference>
<dbReference type="PANTHER" id="PTHR13455:SF7">
    <property type="entry name" value="SIMJANG, ISOFORM E"/>
    <property type="match status" value="1"/>
</dbReference>
<dbReference type="GO" id="GO:0000122">
    <property type="term" value="P:negative regulation of transcription by RNA polymerase II"/>
    <property type="evidence" value="ECO:0007669"/>
    <property type="project" value="InterPro"/>
</dbReference>
<evidence type="ECO:0000256" key="6">
    <source>
        <dbReference type="SAM" id="MobiDB-lite"/>
    </source>
</evidence>
<evidence type="ECO:0000259" key="7">
    <source>
        <dbReference type="Pfam" id="PF16563"/>
    </source>
</evidence>
<sequence length="441" mass="49040">MKRKLSIDEPEIAKRPKQETDKENVPDVVLVSDDENGGGVDELLNKKRKLQEQLRNHEATLVLLKKIRSSQMTPQLTQNNDRKNSSSHATPTPPSVVNNNNNNSNSKDIIKQSRTPTPVQRTQKSVVTDQNRAAAKLALRKELEKTLLQIPPPKPPPPEMNFLPSLCSTDFGMLLGLEEVVKAIRESSSEKPDVKYVFNPFTCIQCSTDYTPVWKRDKPGSKSVICEQCVTNNQKKALKQEHTNRLKTAFVKALQREQEIEQKLAQGIVKDTPIAATPAPSTPTPTNTHASTHSHSHTKTSSSSSSSERPQSSREKPSLSIPPVSSVSAHTAAVQAQVQAALSFQSMQQQAVAALANYKLTPEQIRQQQTLLIQTQQAQLRLLQQHQQSLFQNSSRSLATMGSSYSPQQLAKMADIQRQFFMDMMPGLTSSSSRHSNLWKS</sequence>
<evidence type="ECO:0000256" key="1">
    <source>
        <dbReference type="ARBA" id="ARBA00004123"/>
    </source>
</evidence>
<dbReference type="OrthoDB" id="7331812at2759"/>
<keyword evidence="4" id="KW-0804">Transcription</keyword>
<keyword evidence="5" id="KW-0539">Nucleus</keyword>
<comment type="caution">
    <text evidence="8">The sequence shown here is derived from an EMBL/GenBank/DDBJ whole genome shotgun (WGS) entry which is preliminary data.</text>
</comment>
<feature type="compositionally biased region" description="Low complexity" evidence="6">
    <location>
        <begin position="95"/>
        <end position="106"/>
    </location>
</feature>
<feature type="region of interest" description="Disordered" evidence="6">
    <location>
        <begin position="1"/>
        <end position="41"/>
    </location>
</feature>
<keyword evidence="2" id="KW-0805">Transcription regulation</keyword>
<evidence type="ECO:0000256" key="5">
    <source>
        <dbReference type="ARBA" id="ARBA00023242"/>
    </source>
</evidence>
<evidence type="ECO:0000313" key="8">
    <source>
        <dbReference type="EMBL" id="CAD5121171.1"/>
    </source>
</evidence>
<dbReference type="GO" id="GO:0016581">
    <property type="term" value="C:NuRD complex"/>
    <property type="evidence" value="ECO:0007669"/>
    <property type="project" value="TreeGrafter"/>
</dbReference>
<evidence type="ECO:0000256" key="3">
    <source>
        <dbReference type="ARBA" id="ARBA00023054"/>
    </source>
</evidence>
<feature type="compositionally biased region" description="Low complexity" evidence="6">
    <location>
        <begin position="275"/>
        <end position="291"/>
    </location>
</feature>
<dbReference type="Pfam" id="PF16563">
    <property type="entry name" value="P66_CC"/>
    <property type="match status" value="1"/>
</dbReference>
<comment type="subcellular location">
    <subcellularLocation>
        <location evidence="1">Nucleus</location>
    </subcellularLocation>
</comment>
<feature type="domain" description="Transcriptional repressor p66 coiled-coil MBD2-interaction" evidence="7">
    <location>
        <begin position="48"/>
        <end position="72"/>
    </location>
</feature>
<name>A0A7I8VZY7_9ANNE</name>
<feature type="compositionally biased region" description="Polar residues" evidence="6">
    <location>
        <begin position="70"/>
        <end position="79"/>
    </location>
</feature>
<accession>A0A7I8VZY7</accession>